<feature type="region of interest" description="Disordered" evidence="1">
    <location>
        <begin position="1"/>
        <end position="20"/>
    </location>
</feature>
<evidence type="ECO:0000313" key="3">
    <source>
        <dbReference type="EMBL" id="HAN26731.1"/>
    </source>
</evidence>
<dbReference type="EMBL" id="DMND01000054">
    <property type="protein sequence ID" value="HAN26731.1"/>
    <property type="molecule type" value="Genomic_DNA"/>
</dbReference>
<dbReference type="AlphaFoldDB" id="A0A3C1KJF6"/>
<dbReference type="Proteomes" id="UP000259273">
    <property type="component" value="Unassembled WGS sequence"/>
</dbReference>
<dbReference type="Pfam" id="PF20661">
    <property type="entry name" value="SutA-RBD"/>
    <property type="match status" value="1"/>
</dbReference>
<protein>
    <recommendedName>
        <fullName evidence="2">Transcriptional regulator SutA RNAP-binding domain-containing protein</fullName>
    </recommendedName>
</protein>
<evidence type="ECO:0000313" key="4">
    <source>
        <dbReference type="Proteomes" id="UP000259273"/>
    </source>
</evidence>
<evidence type="ECO:0000259" key="2">
    <source>
        <dbReference type="Pfam" id="PF20661"/>
    </source>
</evidence>
<sequence>MTMQQQTRQTNLTQKERERREIQRQIDNFIQRGGRISVIERAGERAFPGMAFAWQQDQDDSLNLIYP</sequence>
<name>A0A3C1KJF6_9GAMM</name>
<reference evidence="3 4" key="1">
    <citation type="journal article" date="2018" name="Nat. Biotechnol.">
        <title>A standardized bacterial taxonomy based on genome phylogeny substantially revises the tree of life.</title>
        <authorList>
            <person name="Parks D.H."/>
            <person name="Chuvochina M."/>
            <person name="Waite D.W."/>
            <person name="Rinke C."/>
            <person name="Skarshewski A."/>
            <person name="Chaumeil P.A."/>
            <person name="Hugenholtz P."/>
        </authorList>
    </citation>
    <scope>NUCLEOTIDE SEQUENCE [LARGE SCALE GENOMIC DNA]</scope>
    <source>
        <strain evidence="3">UBA9158</strain>
    </source>
</reference>
<gene>
    <name evidence="3" type="ORF">DCP75_03230</name>
</gene>
<evidence type="ECO:0000256" key="1">
    <source>
        <dbReference type="SAM" id="MobiDB-lite"/>
    </source>
</evidence>
<proteinExistence type="predicted"/>
<organism evidence="3 4">
    <name type="scientific">Haliea salexigens</name>
    <dbReference type="NCBI Taxonomy" id="287487"/>
    <lineage>
        <taxon>Bacteria</taxon>
        <taxon>Pseudomonadati</taxon>
        <taxon>Pseudomonadota</taxon>
        <taxon>Gammaproteobacteria</taxon>
        <taxon>Cellvibrionales</taxon>
        <taxon>Halieaceae</taxon>
        <taxon>Haliea</taxon>
    </lineage>
</organism>
<dbReference type="STRING" id="1121937.GCA_000423125_01610"/>
<feature type="domain" description="Transcriptional regulator SutA RNAP-binding" evidence="2">
    <location>
        <begin position="14"/>
        <end position="46"/>
    </location>
</feature>
<comment type="caution">
    <text evidence="3">The sequence shown here is derived from an EMBL/GenBank/DDBJ whole genome shotgun (WGS) entry which is preliminary data.</text>
</comment>
<feature type="compositionally biased region" description="Polar residues" evidence="1">
    <location>
        <begin position="1"/>
        <end position="13"/>
    </location>
</feature>
<accession>A0A3C1KJF6</accession>
<dbReference type="InterPro" id="IPR049191">
    <property type="entry name" value="SutA_RBD"/>
</dbReference>